<evidence type="ECO:0000256" key="2">
    <source>
        <dbReference type="ARBA" id="ARBA00023125"/>
    </source>
</evidence>
<dbReference type="SMART" id="SM00347">
    <property type="entry name" value="HTH_MARR"/>
    <property type="match status" value="1"/>
</dbReference>
<name>A0A5B8JEG1_9ACTN</name>
<gene>
    <name evidence="6" type="ORF">FQU76_06120</name>
</gene>
<dbReference type="InterPro" id="IPR036388">
    <property type="entry name" value="WH-like_DNA-bd_sf"/>
</dbReference>
<feature type="domain" description="HTH marR-type" evidence="5">
    <location>
        <begin position="49"/>
        <end position="181"/>
    </location>
</feature>
<dbReference type="PROSITE" id="PS50995">
    <property type="entry name" value="HTH_MARR_2"/>
    <property type="match status" value="1"/>
</dbReference>
<evidence type="ECO:0000313" key="6">
    <source>
        <dbReference type="EMBL" id="QDY76170.1"/>
    </source>
</evidence>
<evidence type="ECO:0000256" key="4">
    <source>
        <dbReference type="SAM" id="MobiDB-lite"/>
    </source>
</evidence>
<sequence>MTTEAEDVTRAGTPAGAECAGAADGTGPSAPDCTGGGADYRTGPVCDEKAPVSFTVSRVARLHRMASGKLLRGLGLYPGQEFVMVHLWTRGPSRQSDLIKAADLDPSTVTKMLQRLEQAGHVRRCPDPADRRAVLVEATDSSGELRTAVEATLAGLEEHLLTGLDEGERRELLRLLAKAELNLCREAGECNLPE</sequence>
<keyword evidence="2" id="KW-0238">DNA-binding</keyword>
<proteinExistence type="predicted"/>
<dbReference type="RefSeq" id="WP_146479471.1">
    <property type="nucleotide sequence ID" value="NZ_CP042266.1"/>
</dbReference>
<dbReference type="PRINTS" id="PR00598">
    <property type="entry name" value="HTHMARR"/>
</dbReference>
<feature type="region of interest" description="Disordered" evidence="4">
    <location>
        <begin position="1"/>
        <end position="30"/>
    </location>
</feature>
<keyword evidence="3" id="KW-0804">Transcription</keyword>
<reference evidence="6 7" key="1">
    <citation type="submission" date="2019-07" db="EMBL/GenBank/DDBJ databases">
        <authorList>
            <person name="Zhu P."/>
        </authorList>
    </citation>
    <scope>NUCLEOTIDE SEQUENCE [LARGE SCALE GENOMIC DNA]</scope>
    <source>
        <strain evidence="6 7">SSL-25</strain>
    </source>
</reference>
<dbReference type="InterPro" id="IPR039422">
    <property type="entry name" value="MarR/SlyA-like"/>
</dbReference>
<protein>
    <submittedName>
        <fullName evidence="6">Winged helix-turn-helix transcriptional regulator</fullName>
    </submittedName>
</protein>
<dbReference type="InterPro" id="IPR036390">
    <property type="entry name" value="WH_DNA-bd_sf"/>
</dbReference>
<dbReference type="PANTHER" id="PTHR33164">
    <property type="entry name" value="TRANSCRIPTIONAL REGULATOR, MARR FAMILY"/>
    <property type="match status" value="1"/>
</dbReference>
<evidence type="ECO:0000313" key="7">
    <source>
        <dbReference type="Proteomes" id="UP000320580"/>
    </source>
</evidence>
<dbReference type="KEGG" id="sqz:FQU76_06120"/>
<keyword evidence="7" id="KW-1185">Reference proteome</keyword>
<dbReference type="Proteomes" id="UP000320580">
    <property type="component" value="Chromosome"/>
</dbReference>
<dbReference type="OrthoDB" id="3176111at2"/>
<evidence type="ECO:0000259" key="5">
    <source>
        <dbReference type="PROSITE" id="PS50995"/>
    </source>
</evidence>
<accession>A0A5B8JEG1</accession>
<dbReference type="Gene3D" id="1.10.10.10">
    <property type="entry name" value="Winged helix-like DNA-binding domain superfamily/Winged helix DNA-binding domain"/>
    <property type="match status" value="1"/>
</dbReference>
<dbReference type="AlphaFoldDB" id="A0A5B8JEG1"/>
<dbReference type="PANTHER" id="PTHR33164:SF43">
    <property type="entry name" value="HTH-TYPE TRANSCRIPTIONAL REPRESSOR YETL"/>
    <property type="match status" value="1"/>
</dbReference>
<dbReference type="Pfam" id="PF01047">
    <property type="entry name" value="MarR"/>
    <property type="match status" value="1"/>
</dbReference>
<evidence type="ECO:0000256" key="1">
    <source>
        <dbReference type="ARBA" id="ARBA00023015"/>
    </source>
</evidence>
<dbReference type="GO" id="GO:0006950">
    <property type="term" value="P:response to stress"/>
    <property type="evidence" value="ECO:0007669"/>
    <property type="project" value="TreeGrafter"/>
</dbReference>
<dbReference type="GO" id="GO:0003677">
    <property type="term" value="F:DNA binding"/>
    <property type="evidence" value="ECO:0007669"/>
    <property type="project" value="UniProtKB-KW"/>
</dbReference>
<dbReference type="EMBL" id="CP042266">
    <property type="protein sequence ID" value="QDY76170.1"/>
    <property type="molecule type" value="Genomic_DNA"/>
</dbReference>
<dbReference type="SUPFAM" id="SSF46785">
    <property type="entry name" value="Winged helix' DNA-binding domain"/>
    <property type="match status" value="1"/>
</dbReference>
<dbReference type="InterPro" id="IPR000835">
    <property type="entry name" value="HTH_MarR-typ"/>
</dbReference>
<dbReference type="InterPro" id="IPR023187">
    <property type="entry name" value="Tscrpt_reg_MarR-type_CS"/>
</dbReference>
<dbReference type="PROSITE" id="PS01117">
    <property type="entry name" value="HTH_MARR_1"/>
    <property type="match status" value="1"/>
</dbReference>
<dbReference type="GO" id="GO:0003700">
    <property type="term" value="F:DNA-binding transcription factor activity"/>
    <property type="evidence" value="ECO:0007669"/>
    <property type="project" value="InterPro"/>
</dbReference>
<organism evidence="6 7">
    <name type="scientific">Streptomyces qinzhouensis</name>
    <dbReference type="NCBI Taxonomy" id="2599401"/>
    <lineage>
        <taxon>Bacteria</taxon>
        <taxon>Bacillati</taxon>
        <taxon>Actinomycetota</taxon>
        <taxon>Actinomycetes</taxon>
        <taxon>Kitasatosporales</taxon>
        <taxon>Streptomycetaceae</taxon>
        <taxon>Streptomyces</taxon>
    </lineage>
</organism>
<keyword evidence="1" id="KW-0805">Transcription regulation</keyword>
<evidence type="ECO:0000256" key="3">
    <source>
        <dbReference type="ARBA" id="ARBA00023163"/>
    </source>
</evidence>